<accession>A0A3A8AVM3</accession>
<evidence type="ECO:0000256" key="1">
    <source>
        <dbReference type="SAM" id="MobiDB-lite"/>
    </source>
</evidence>
<feature type="signal peptide" evidence="2">
    <location>
        <begin position="1"/>
        <end position="21"/>
    </location>
</feature>
<dbReference type="Pfam" id="PF07987">
    <property type="entry name" value="DUF1775"/>
    <property type="match status" value="1"/>
</dbReference>
<dbReference type="OrthoDB" id="9796962at2"/>
<sequence length="174" mass="18438">MMKAFMTGLAALAIAAPAALAHVSFETPHAAQDSTFVGVLGIGHGCDGEATVKLRVQIPEGVIAVKPTPKPGWSVEIITGPYESSHDYYGTPMTEGVKELIWTGELLDAYFDRFVFRGTLSDMHAAGTTLYFPVVQECATGKLRWTGVPAEGQDAHDLEHPAPGLHITAPGAGH</sequence>
<feature type="domain" description="YncI copper-binding" evidence="3">
    <location>
        <begin position="22"/>
        <end position="167"/>
    </location>
</feature>
<name>A0A3A8AVM3_9RHOB</name>
<dbReference type="EMBL" id="RAPE01000001">
    <property type="protein sequence ID" value="RKF16338.1"/>
    <property type="molecule type" value="Genomic_DNA"/>
</dbReference>
<dbReference type="Gene3D" id="2.60.40.2230">
    <property type="entry name" value="Uncharacterised protein YcnI-like PF07987, DUF1775"/>
    <property type="match status" value="1"/>
</dbReference>
<feature type="chain" id="PRO_5017279689" evidence="2">
    <location>
        <begin position="22"/>
        <end position="174"/>
    </location>
</feature>
<keyword evidence="2" id="KW-0732">Signal</keyword>
<gene>
    <name evidence="4" type="ORF">D6850_01910</name>
</gene>
<feature type="region of interest" description="Disordered" evidence="1">
    <location>
        <begin position="153"/>
        <end position="174"/>
    </location>
</feature>
<keyword evidence="5" id="KW-1185">Reference proteome</keyword>
<evidence type="ECO:0000259" key="3">
    <source>
        <dbReference type="Pfam" id="PF07987"/>
    </source>
</evidence>
<dbReference type="AlphaFoldDB" id="A0A3A8AVM3"/>
<organism evidence="4 5">
    <name type="scientific">Roseovarius spongiae</name>
    <dbReference type="NCBI Taxonomy" id="2320272"/>
    <lineage>
        <taxon>Bacteria</taxon>
        <taxon>Pseudomonadati</taxon>
        <taxon>Pseudomonadota</taxon>
        <taxon>Alphaproteobacteria</taxon>
        <taxon>Rhodobacterales</taxon>
        <taxon>Roseobacteraceae</taxon>
        <taxon>Roseovarius</taxon>
    </lineage>
</organism>
<evidence type="ECO:0000256" key="2">
    <source>
        <dbReference type="SAM" id="SignalP"/>
    </source>
</evidence>
<dbReference type="InterPro" id="IPR038507">
    <property type="entry name" value="YcnI-like_sf"/>
</dbReference>
<reference evidence="4 5" key="1">
    <citation type="submission" date="2018-09" db="EMBL/GenBank/DDBJ databases">
        <title>Roseovarius spongiae sp. nov., isolated from a marine sponge.</title>
        <authorList>
            <person name="Zhuang L."/>
            <person name="Luo L."/>
        </authorList>
    </citation>
    <scope>NUCLEOTIDE SEQUENCE [LARGE SCALE GENOMIC DNA]</scope>
    <source>
        <strain evidence="4 5">HN-E21</strain>
    </source>
</reference>
<evidence type="ECO:0000313" key="5">
    <source>
        <dbReference type="Proteomes" id="UP000281128"/>
    </source>
</evidence>
<protein>
    <submittedName>
        <fullName evidence="4">DUF1775 domain-containing protein</fullName>
    </submittedName>
</protein>
<evidence type="ECO:0000313" key="4">
    <source>
        <dbReference type="EMBL" id="RKF16338.1"/>
    </source>
</evidence>
<dbReference type="Proteomes" id="UP000281128">
    <property type="component" value="Unassembled WGS sequence"/>
</dbReference>
<dbReference type="CDD" id="cd08545">
    <property type="entry name" value="YcnI_like"/>
    <property type="match status" value="1"/>
</dbReference>
<proteinExistence type="predicted"/>
<comment type="caution">
    <text evidence="4">The sequence shown here is derived from an EMBL/GenBank/DDBJ whole genome shotgun (WGS) entry which is preliminary data.</text>
</comment>
<dbReference type="InterPro" id="IPR012533">
    <property type="entry name" value="YcnI-copper_dom"/>
</dbReference>